<evidence type="ECO:0000313" key="2">
    <source>
        <dbReference type="EMBL" id="SVB39336.1"/>
    </source>
</evidence>
<dbReference type="EMBL" id="UINC01040028">
    <property type="protein sequence ID" value="SVB39336.1"/>
    <property type="molecule type" value="Genomic_DNA"/>
</dbReference>
<protein>
    <submittedName>
        <fullName evidence="2">Uncharacterized protein</fullName>
    </submittedName>
</protein>
<organism evidence="2">
    <name type="scientific">marine metagenome</name>
    <dbReference type="NCBI Taxonomy" id="408172"/>
    <lineage>
        <taxon>unclassified sequences</taxon>
        <taxon>metagenomes</taxon>
        <taxon>ecological metagenomes</taxon>
    </lineage>
</organism>
<keyword evidence="1" id="KW-0812">Transmembrane</keyword>
<dbReference type="AlphaFoldDB" id="A0A382DLH6"/>
<feature type="transmembrane region" description="Helical" evidence="1">
    <location>
        <begin position="40"/>
        <end position="58"/>
    </location>
</feature>
<sequence length="185" mass="20156">MSWPNETHKNSDLQGPIPNDRWQLKFNQHLTKSNLMQTKFLATLLIILSPLVIHPAALADAHSAGTLTLEPRQAPAIMTVTSVQLTDGGGVISAVGDMGEYGKVYTTYEMTLDPSRGLYVVSGEGRGFMTDGAFASGQFQGIAYREGSIFTMYNTVNITGSTQNFDVITFDALENTLTVKAYILK</sequence>
<keyword evidence="1" id="KW-1133">Transmembrane helix</keyword>
<gene>
    <name evidence="2" type="ORF">METZ01_LOCUS192190</name>
</gene>
<name>A0A382DLH6_9ZZZZ</name>
<proteinExistence type="predicted"/>
<reference evidence="2" key="1">
    <citation type="submission" date="2018-05" db="EMBL/GenBank/DDBJ databases">
        <authorList>
            <person name="Lanie J.A."/>
            <person name="Ng W.-L."/>
            <person name="Kazmierczak K.M."/>
            <person name="Andrzejewski T.M."/>
            <person name="Davidsen T.M."/>
            <person name="Wayne K.J."/>
            <person name="Tettelin H."/>
            <person name="Glass J.I."/>
            <person name="Rusch D."/>
            <person name="Podicherti R."/>
            <person name="Tsui H.-C.T."/>
            <person name="Winkler M.E."/>
        </authorList>
    </citation>
    <scope>NUCLEOTIDE SEQUENCE</scope>
</reference>
<evidence type="ECO:0000256" key="1">
    <source>
        <dbReference type="SAM" id="Phobius"/>
    </source>
</evidence>
<keyword evidence="1" id="KW-0472">Membrane</keyword>
<accession>A0A382DLH6</accession>